<evidence type="ECO:0000313" key="3">
    <source>
        <dbReference type="EMBL" id="CCA24404.1"/>
    </source>
</evidence>
<feature type="region of interest" description="Disordered" evidence="1">
    <location>
        <begin position="120"/>
        <end position="199"/>
    </location>
</feature>
<name>F0WEZ8_9STRA</name>
<protein>
    <submittedName>
        <fullName evidence="3">Uncharacterized protein AlNc14C237G9422</fullName>
    </submittedName>
    <submittedName>
        <fullName evidence="2">Uncharacterized protein AlNc14C79G5196</fullName>
    </submittedName>
</protein>
<evidence type="ECO:0000256" key="1">
    <source>
        <dbReference type="SAM" id="MobiDB-lite"/>
    </source>
</evidence>
<dbReference type="EMBL" id="FR824282">
    <property type="protein sequence ID" value="CCA24404.1"/>
    <property type="molecule type" value="Genomic_DNA"/>
</dbReference>
<reference evidence="2" key="2">
    <citation type="submission" date="2011-02" db="EMBL/GenBank/DDBJ databases">
        <authorList>
            <person name="MacLean D."/>
        </authorList>
    </citation>
    <scope>NUCLEOTIDE SEQUENCE</scope>
</reference>
<proteinExistence type="predicted"/>
<reference evidence="2" key="1">
    <citation type="journal article" date="2011" name="PLoS Biol.">
        <title>Gene gain and loss during evolution of obligate parasitism in the white rust pathogen of Arabidopsis thaliana.</title>
        <authorList>
            <person name="Kemen E."/>
            <person name="Gardiner A."/>
            <person name="Schultz-Larsen T."/>
            <person name="Kemen A.C."/>
            <person name="Balmuth A.L."/>
            <person name="Robert-Seilaniantz A."/>
            <person name="Bailey K."/>
            <person name="Holub E."/>
            <person name="Studholme D.J."/>
            <person name="Maclean D."/>
            <person name="Jones J.D."/>
        </authorList>
    </citation>
    <scope>NUCLEOTIDE SEQUENCE</scope>
</reference>
<sequence>MESLLFPLSGRLSNPVGRAKILRWVAENLRNCVQQTQRRSMHLTVLVVPTVQCYSIDLQERVKRFSNCFSKCFDPAGYKKFLSVGCRDIKPAKMRTIHHINLKLMESITEAQKSIMNQEEDVPTRPAFVSSNNESSISSENDSSMTSGIKSLRGVRQHGGRLGAPRAGRSLLRSLDVGYTTPKDSMENLDGAQGGRHAK</sequence>
<evidence type="ECO:0000313" key="2">
    <source>
        <dbReference type="EMBL" id="CCA19780.1"/>
    </source>
</evidence>
<dbReference type="HOGENOM" id="CLU_1374403_0_0_1"/>
<gene>
    <name evidence="2" type="primary">AlNc14C79G5196</name>
    <name evidence="3" type="synonym">AlNc14C237G9422</name>
    <name evidence="2" type="ORF">ALNC14_059230</name>
    <name evidence="3" type="ORF">ALNC14_105480</name>
</gene>
<feature type="compositionally biased region" description="Low complexity" evidence="1">
    <location>
        <begin position="130"/>
        <end position="144"/>
    </location>
</feature>
<organism evidence="2">
    <name type="scientific">Albugo laibachii Nc14</name>
    <dbReference type="NCBI Taxonomy" id="890382"/>
    <lineage>
        <taxon>Eukaryota</taxon>
        <taxon>Sar</taxon>
        <taxon>Stramenopiles</taxon>
        <taxon>Oomycota</taxon>
        <taxon>Peronosporomycetes</taxon>
        <taxon>Albuginales</taxon>
        <taxon>Albuginaceae</taxon>
        <taxon>Albugo</taxon>
    </lineage>
</organism>
<accession>F0WEZ8</accession>
<dbReference type="EMBL" id="FR824124">
    <property type="protein sequence ID" value="CCA19780.1"/>
    <property type="molecule type" value="Genomic_DNA"/>
</dbReference>
<dbReference type="AlphaFoldDB" id="F0WEZ8"/>